<feature type="chain" id="PRO_5012146761" description="Mannan endo-1,6-alpha-mannosidase" evidence="10">
    <location>
        <begin position="19"/>
        <end position="471"/>
    </location>
</feature>
<evidence type="ECO:0000256" key="7">
    <source>
        <dbReference type="ARBA" id="ARBA00023295"/>
    </source>
</evidence>
<keyword evidence="4 10" id="KW-0732">Signal</keyword>
<dbReference type="PIRSF" id="PIRSF016302">
    <property type="entry name" value="Man_a_manosd"/>
    <property type="match status" value="1"/>
</dbReference>
<accession>A0A1Y2B350</accession>
<comment type="caution">
    <text evidence="11">The sequence shown here is derived from an EMBL/GenBank/DDBJ whole genome shotgun (WGS) entry which is preliminary data.</text>
</comment>
<feature type="signal peptide" evidence="10">
    <location>
        <begin position="1"/>
        <end position="18"/>
    </location>
</feature>
<keyword evidence="7 8" id="KW-0326">Glycosidase</keyword>
<feature type="transmembrane region" description="Helical" evidence="9">
    <location>
        <begin position="450"/>
        <end position="470"/>
    </location>
</feature>
<keyword evidence="5 8" id="KW-0378">Hydrolase</keyword>
<dbReference type="GO" id="GO:0016052">
    <property type="term" value="P:carbohydrate catabolic process"/>
    <property type="evidence" value="ECO:0007669"/>
    <property type="project" value="InterPro"/>
</dbReference>
<keyword evidence="9" id="KW-1133">Transmembrane helix</keyword>
<evidence type="ECO:0000256" key="8">
    <source>
        <dbReference type="PIRNR" id="PIRNR016302"/>
    </source>
</evidence>
<evidence type="ECO:0000256" key="9">
    <source>
        <dbReference type="SAM" id="Phobius"/>
    </source>
</evidence>
<evidence type="ECO:0000256" key="3">
    <source>
        <dbReference type="ARBA" id="ARBA00012350"/>
    </source>
</evidence>
<keyword evidence="9" id="KW-0812">Transmembrane</keyword>
<evidence type="ECO:0000313" key="11">
    <source>
        <dbReference type="EMBL" id="ORY29259.1"/>
    </source>
</evidence>
<dbReference type="AlphaFoldDB" id="A0A1Y2B350"/>
<proteinExistence type="inferred from homology"/>
<comment type="catalytic activity">
    <reaction evidence="1 8">
        <text>Random hydrolysis of (1-&gt;6)-alpha-D-mannosidic linkages in unbranched (1-&gt;6)-mannans.</text>
        <dbReference type="EC" id="3.2.1.101"/>
    </reaction>
</comment>
<dbReference type="EC" id="3.2.1.101" evidence="3 8"/>
<dbReference type="STRING" id="329046.A0A1Y2B350"/>
<dbReference type="Pfam" id="PF03663">
    <property type="entry name" value="Glyco_hydro_76"/>
    <property type="match status" value="1"/>
</dbReference>
<gene>
    <name evidence="11" type="ORF">BCR33DRAFT_857774</name>
</gene>
<dbReference type="InterPro" id="IPR005198">
    <property type="entry name" value="Glyco_hydro_76"/>
</dbReference>
<name>A0A1Y2B350_9FUNG</name>
<keyword evidence="12" id="KW-1185">Reference proteome</keyword>
<evidence type="ECO:0000256" key="6">
    <source>
        <dbReference type="ARBA" id="ARBA00023180"/>
    </source>
</evidence>
<evidence type="ECO:0000256" key="10">
    <source>
        <dbReference type="SAM" id="SignalP"/>
    </source>
</evidence>
<dbReference type="OrthoDB" id="9984024at2759"/>
<keyword evidence="6" id="KW-0325">Glycoprotein</keyword>
<evidence type="ECO:0000256" key="2">
    <source>
        <dbReference type="ARBA" id="ARBA00009699"/>
    </source>
</evidence>
<sequence length="471" mass="51554">MNLAYIVAALAASAVSLAQQNIDLTSKSAVIAAAKAAVWPLQQFYASNTRGNGAWIEQYDDSHWWESLLSQNVFNPFVILKGLFNGTKGAEYGCSGIYFDLFYKYMQYSGDYSTLSFVDTNMQLTVGGNGDFLDGQSAILEISGRWNDDIGWWALATMTAAETFGKDAIVAKNNIMQGYNPTYFSLANTTFEQIWMDWDTTKCGGGIYWSRIRTGNNANLKSTITNVEEMELGARLYVVTKDQKFKDRFDVIYAWLKTYKIVDDDYTVHDGLTTDACAVSQELYSYHTGELMAALGIMYQATNDQNYLDEAHKIFKAVQRLFVDPATNILNREPSCPDGTTASCGKSPSGYSFPVYKGLATLYATSTDNSVKASIATILQATAKVNFQGCDSNWYCIRNLPKDTEFTMQNGTNPRDQFETVSLLNALAVINGAGLVTAPGATVTTKSADYGGAVGMIGAALAGVLGGWILF</sequence>
<dbReference type="PANTHER" id="PTHR12145:SF36">
    <property type="entry name" value="MANNAN ENDO-1,6-ALPHA-MANNOSIDASE DCW1"/>
    <property type="match status" value="1"/>
</dbReference>
<comment type="similarity">
    <text evidence="2 8">Belongs to the glycosyl hydrolase 76 family.</text>
</comment>
<reference evidence="11 12" key="1">
    <citation type="submission" date="2016-07" db="EMBL/GenBank/DDBJ databases">
        <title>Pervasive Adenine N6-methylation of Active Genes in Fungi.</title>
        <authorList>
            <consortium name="DOE Joint Genome Institute"/>
            <person name="Mondo S.J."/>
            <person name="Dannebaum R.O."/>
            <person name="Kuo R.C."/>
            <person name="Labutti K."/>
            <person name="Haridas S."/>
            <person name="Kuo A."/>
            <person name="Salamov A."/>
            <person name="Ahrendt S.R."/>
            <person name="Lipzen A."/>
            <person name="Sullivan W."/>
            <person name="Andreopoulos W.B."/>
            <person name="Clum A."/>
            <person name="Lindquist E."/>
            <person name="Daum C."/>
            <person name="Ramamoorthy G.K."/>
            <person name="Gryganskyi A."/>
            <person name="Culley D."/>
            <person name="Magnuson J.K."/>
            <person name="James T.Y."/>
            <person name="O'Malley M.A."/>
            <person name="Stajich J.E."/>
            <person name="Spatafora J.W."/>
            <person name="Visel A."/>
            <person name="Grigoriev I.V."/>
        </authorList>
    </citation>
    <scope>NUCLEOTIDE SEQUENCE [LARGE SCALE GENOMIC DNA]</scope>
    <source>
        <strain evidence="11 12">JEL800</strain>
    </source>
</reference>
<dbReference type="Gene3D" id="1.50.10.20">
    <property type="match status" value="1"/>
</dbReference>
<dbReference type="EMBL" id="MCGO01000089">
    <property type="protein sequence ID" value="ORY29259.1"/>
    <property type="molecule type" value="Genomic_DNA"/>
</dbReference>
<evidence type="ECO:0000256" key="1">
    <source>
        <dbReference type="ARBA" id="ARBA00001452"/>
    </source>
</evidence>
<dbReference type="SUPFAM" id="SSF48208">
    <property type="entry name" value="Six-hairpin glycosidases"/>
    <property type="match status" value="1"/>
</dbReference>
<keyword evidence="9" id="KW-0472">Membrane</keyword>
<evidence type="ECO:0000313" key="12">
    <source>
        <dbReference type="Proteomes" id="UP000193642"/>
    </source>
</evidence>
<dbReference type="GO" id="GO:0008496">
    <property type="term" value="F:mannan endo-1,6-alpha-mannosidase activity"/>
    <property type="evidence" value="ECO:0007669"/>
    <property type="project" value="UniProtKB-UniRule"/>
</dbReference>
<evidence type="ECO:0000256" key="5">
    <source>
        <dbReference type="ARBA" id="ARBA00022801"/>
    </source>
</evidence>
<protein>
    <recommendedName>
        <fullName evidence="3 8">Mannan endo-1,6-alpha-mannosidase</fullName>
        <ecNumber evidence="3 8">3.2.1.101</ecNumber>
    </recommendedName>
</protein>
<dbReference type="InterPro" id="IPR008928">
    <property type="entry name" value="6-hairpin_glycosidase_sf"/>
</dbReference>
<dbReference type="GO" id="GO:0009272">
    <property type="term" value="P:fungal-type cell wall biogenesis"/>
    <property type="evidence" value="ECO:0007669"/>
    <property type="project" value="TreeGrafter"/>
</dbReference>
<dbReference type="Proteomes" id="UP000193642">
    <property type="component" value="Unassembled WGS sequence"/>
</dbReference>
<dbReference type="PANTHER" id="PTHR12145">
    <property type="entry name" value="MANNAN ENDO-1,6-ALPHA-MANNOSIDASE DCW1"/>
    <property type="match status" value="1"/>
</dbReference>
<evidence type="ECO:0000256" key="4">
    <source>
        <dbReference type="ARBA" id="ARBA00022729"/>
    </source>
</evidence>
<dbReference type="InterPro" id="IPR014480">
    <property type="entry name" value="Mannan-1_6-alpha_mannosidase"/>
</dbReference>
<organism evidence="11 12">
    <name type="scientific">Rhizoclosmatium globosum</name>
    <dbReference type="NCBI Taxonomy" id="329046"/>
    <lineage>
        <taxon>Eukaryota</taxon>
        <taxon>Fungi</taxon>
        <taxon>Fungi incertae sedis</taxon>
        <taxon>Chytridiomycota</taxon>
        <taxon>Chytridiomycota incertae sedis</taxon>
        <taxon>Chytridiomycetes</taxon>
        <taxon>Chytridiales</taxon>
        <taxon>Chytriomycetaceae</taxon>
        <taxon>Rhizoclosmatium</taxon>
    </lineage>
</organism>